<dbReference type="GO" id="GO:0015031">
    <property type="term" value="P:protein transport"/>
    <property type="evidence" value="ECO:0007669"/>
    <property type="project" value="UniProtKB-KW"/>
</dbReference>
<comment type="subcellular location">
    <subcellularLocation>
        <location evidence="1">Cell membrane</location>
        <topology evidence="1">Single-pass type I membrane protein</topology>
    </subcellularLocation>
</comment>
<organism evidence="12 13">
    <name type="scientific">Dendroctonus ponderosae</name>
    <name type="common">Mountain pine beetle</name>
    <dbReference type="NCBI Taxonomy" id="77166"/>
    <lineage>
        <taxon>Eukaryota</taxon>
        <taxon>Metazoa</taxon>
        <taxon>Ecdysozoa</taxon>
        <taxon>Arthropoda</taxon>
        <taxon>Hexapoda</taxon>
        <taxon>Insecta</taxon>
        <taxon>Pterygota</taxon>
        <taxon>Neoptera</taxon>
        <taxon>Endopterygota</taxon>
        <taxon>Coleoptera</taxon>
        <taxon>Polyphaga</taxon>
        <taxon>Cucujiformia</taxon>
        <taxon>Curculionidae</taxon>
        <taxon>Scolytinae</taxon>
        <taxon>Dendroctonus</taxon>
    </lineage>
</organism>
<dbReference type="GeneID" id="109543740"/>
<evidence type="ECO:0000256" key="4">
    <source>
        <dbReference type="ARBA" id="ARBA00022475"/>
    </source>
</evidence>
<keyword evidence="7" id="KW-0653">Protein transport</keyword>
<keyword evidence="9 10" id="KW-0472">Membrane</keyword>
<evidence type="ECO:0000256" key="7">
    <source>
        <dbReference type="ARBA" id="ARBA00022927"/>
    </source>
</evidence>
<dbReference type="KEGG" id="dpa:109543740"/>
<evidence type="ECO:0000256" key="3">
    <source>
        <dbReference type="ARBA" id="ARBA00022448"/>
    </source>
</evidence>
<dbReference type="PANTHER" id="PTHR14995">
    <property type="entry name" value="AMNIONLESS"/>
    <property type="match status" value="1"/>
</dbReference>
<keyword evidence="13" id="KW-1185">Reference proteome</keyword>
<keyword evidence="4" id="KW-1003">Cell membrane</keyword>
<protein>
    <recommendedName>
        <fullName evidence="2">Protein amnionless</fullName>
    </recommendedName>
</protein>
<keyword evidence="3" id="KW-0813">Transport</keyword>
<evidence type="ECO:0000313" key="12">
    <source>
        <dbReference type="EnsemblMetazoa" id="XP_019769145.1"/>
    </source>
</evidence>
<keyword evidence="8 10" id="KW-1133">Transmembrane helix</keyword>
<evidence type="ECO:0000256" key="6">
    <source>
        <dbReference type="ARBA" id="ARBA00022729"/>
    </source>
</evidence>
<reference evidence="13" key="1">
    <citation type="journal article" date="2013" name="Genome Biol.">
        <title>Draft genome of the mountain pine beetle, Dendroctonus ponderosae Hopkins, a major forest pest.</title>
        <authorList>
            <person name="Keeling C.I."/>
            <person name="Yuen M.M."/>
            <person name="Liao N.Y."/>
            <person name="Docking T.R."/>
            <person name="Chan S.K."/>
            <person name="Taylor G.A."/>
            <person name="Palmquist D.L."/>
            <person name="Jackman S.D."/>
            <person name="Nguyen A."/>
            <person name="Li M."/>
            <person name="Henderson H."/>
            <person name="Janes J.K."/>
            <person name="Zhao Y."/>
            <person name="Pandoh P."/>
            <person name="Moore R."/>
            <person name="Sperling F.A."/>
            <person name="Huber D.P."/>
            <person name="Birol I."/>
            <person name="Jones S.J."/>
            <person name="Bohlmann J."/>
        </authorList>
    </citation>
    <scope>NUCLEOTIDE SEQUENCE</scope>
</reference>
<sequence>MLRLQCFFILLLIANSSCDRKLWTYTANVRDKQNWVEGKHQEHCNGLIFPETGSLNDFVIGQISVKSVVLPRRGDVGLYPGSRIIFDENSPDLINCVKLKPVDAKFWDDIRGWKNIEDPGNPAIPFHERLPSRYDDVIFNDVMDSRILSMLRDSPVKSIIVLKGNSEDLMLSHLYSNGKFIITNDTCSDPTGCSLSQIEVPYQNDVCYYASMVEPSHNCESAIVPLGFCQIPRCGASILIRNLKVGFRLERIKNKLRDYKSFTHASKVPGSRHVQVVFAEVNFTAVSLDEARDFYNLLQADNSYYSGDIQLLLSGPPLSDGYKIVKNAISMTLGSLLVAIVVFGLLLLVFSPVFGNVDIRTRLLGSRPLSTYVLRYDNIHDRGCTIDTVPSVSSSLVNLNHSFENPVYDQSTSRSTSNETLASVKQLIVDFQENPSGTNQAQPVEEQYECDKMPCAEEVQDAAKV</sequence>
<feature type="chain" id="PRO_5043322230" description="Protein amnionless" evidence="11">
    <location>
        <begin position="19"/>
        <end position="465"/>
    </location>
</feature>
<dbReference type="GO" id="GO:0030139">
    <property type="term" value="C:endocytic vesicle"/>
    <property type="evidence" value="ECO:0007669"/>
    <property type="project" value="TreeGrafter"/>
</dbReference>
<evidence type="ECO:0000256" key="1">
    <source>
        <dbReference type="ARBA" id="ARBA00004251"/>
    </source>
</evidence>
<dbReference type="GO" id="GO:0016324">
    <property type="term" value="C:apical plasma membrane"/>
    <property type="evidence" value="ECO:0007669"/>
    <property type="project" value="TreeGrafter"/>
</dbReference>
<keyword evidence="6 11" id="KW-0732">Signal</keyword>
<keyword evidence="5 10" id="KW-0812">Transmembrane</keyword>
<dbReference type="PANTHER" id="PTHR14995:SF2">
    <property type="entry name" value="PROTEIN AMNIONLESS"/>
    <property type="match status" value="1"/>
</dbReference>
<dbReference type="InterPro" id="IPR026112">
    <property type="entry name" value="AMN"/>
</dbReference>
<feature type="transmembrane region" description="Helical" evidence="10">
    <location>
        <begin position="333"/>
        <end position="357"/>
    </location>
</feature>
<dbReference type="GO" id="GO:0006898">
    <property type="term" value="P:receptor-mediated endocytosis"/>
    <property type="evidence" value="ECO:0007669"/>
    <property type="project" value="TreeGrafter"/>
</dbReference>
<dbReference type="Proteomes" id="UP000019118">
    <property type="component" value="Unassembled WGS sequence"/>
</dbReference>
<dbReference type="Pfam" id="PF14828">
    <property type="entry name" value="Amnionless"/>
    <property type="match status" value="1"/>
</dbReference>
<evidence type="ECO:0000256" key="5">
    <source>
        <dbReference type="ARBA" id="ARBA00022692"/>
    </source>
</evidence>
<evidence type="ECO:0000313" key="13">
    <source>
        <dbReference type="Proteomes" id="UP000019118"/>
    </source>
</evidence>
<dbReference type="AlphaFoldDB" id="A0AAR5Q7I7"/>
<evidence type="ECO:0000256" key="11">
    <source>
        <dbReference type="SAM" id="SignalP"/>
    </source>
</evidence>
<dbReference type="EnsemblMetazoa" id="XM_019913586.1">
    <property type="protein sequence ID" value="XP_019769145.1"/>
    <property type="gene ID" value="LOC109543740"/>
</dbReference>
<evidence type="ECO:0000256" key="10">
    <source>
        <dbReference type="SAM" id="Phobius"/>
    </source>
</evidence>
<reference evidence="12" key="2">
    <citation type="submission" date="2024-08" db="UniProtKB">
        <authorList>
            <consortium name="EnsemblMetazoa"/>
        </authorList>
    </citation>
    <scope>IDENTIFICATION</scope>
</reference>
<accession>A0AAR5Q7I7</accession>
<proteinExistence type="predicted"/>
<feature type="signal peptide" evidence="11">
    <location>
        <begin position="1"/>
        <end position="18"/>
    </location>
</feature>
<evidence type="ECO:0000256" key="2">
    <source>
        <dbReference type="ARBA" id="ARBA00021200"/>
    </source>
</evidence>
<name>A0AAR5Q7I7_DENPD</name>
<evidence type="ECO:0000256" key="9">
    <source>
        <dbReference type="ARBA" id="ARBA00023136"/>
    </source>
</evidence>
<evidence type="ECO:0000256" key="8">
    <source>
        <dbReference type="ARBA" id="ARBA00022989"/>
    </source>
</evidence>